<keyword evidence="1" id="KW-0812">Transmembrane</keyword>
<dbReference type="PANTHER" id="PTHR42208:SF1">
    <property type="entry name" value="HEAVY METAL TRANSPORTER"/>
    <property type="match status" value="1"/>
</dbReference>
<sequence>MNGNDAAVAVLAALTGAPHCIIMCGGIGASLAMEARRSAAWSLAAYHLGRIVTYAATGAVMGAAGSFLNLAGRLVGLQGAASILGGLLILLWAWRRIALPLHAIRLPGRDRRKSRPEPSGGAGEYASIFTTGLLLGLLPCGLTYAMQMNAAASGDALDGLLMLLLFGAATVPLLFAFALSAHGIGKKWRRFLRGAGQKLAMLMGLLSILKGCSVNGWIPHIHPWLW</sequence>
<dbReference type="Proteomes" id="UP000310636">
    <property type="component" value="Unassembled WGS sequence"/>
</dbReference>
<evidence type="ECO:0000259" key="2">
    <source>
        <dbReference type="Pfam" id="PF13386"/>
    </source>
</evidence>
<feature type="transmembrane region" description="Helical" evidence="1">
    <location>
        <begin position="83"/>
        <end position="104"/>
    </location>
</feature>
<organism evidence="3 4">
    <name type="scientific">Cohnella fermenti</name>
    <dbReference type="NCBI Taxonomy" id="2565925"/>
    <lineage>
        <taxon>Bacteria</taxon>
        <taxon>Bacillati</taxon>
        <taxon>Bacillota</taxon>
        <taxon>Bacilli</taxon>
        <taxon>Bacillales</taxon>
        <taxon>Paenibacillaceae</taxon>
        <taxon>Cohnella</taxon>
    </lineage>
</organism>
<feature type="transmembrane region" description="Helical" evidence="1">
    <location>
        <begin position="125"/>
        <end position="147"/>
    </location>
</feature>
<keyword evidence="1" id="KW-1133">Transmembrane helix</keyword>
<proteinExistence type="predicted"/>
<dbReference type="OrthoDB" id="9800141at2"/>
<evidence type="ECO:0000313" key="3">
    <source>
        <dbReference type="EMBL" id="THF76364.1"/>
    </source>
</evidence>
<feature type="transmembrane region" description="Helical" evidence="1">
    <location>
        <begin position="6"/>
        <end position="31"/>
    </location>
</feature>
<evidence type="ECO:0000256" key="1">
    <source>
        <dbReference type="SAM" id="Phobius"/>
    </source>
</evidence>
<dbReference type="AlphaFoldDB" id="A0A4S4BNC0"/>
<name>A0A4S4BNC0_9BACL</name>
<gene>
    <name evidence="3" type="ORF">E6C55_19000</name>
</gene>
<keyword evidence="1" id="KW-0472">Membrane</keyword>
<dbReference type="EMBL" id="SSOB01000025">
    <property type="protein sequence ID" value="THF76364.1"/>
    <property type="molecule type" value="Genomic_DNA"/>
</dbReference>
<evidence type="ECO:0000313" key="4">
    <source>
        <dbReference type="Proteomes" id="UP000310636"/>
    </source>
</evidence>
<feature type="transmembrane region" description="Helical" evidence="1">
    <location>
        <begin position="199"/>
        <end position="218"/>
    </location>
</feature>
<dbReference type="InterPro" id="IPR039447">
    <property type="entry name" value="UreH-like_TM_dom"/>
</dbReference>
<feature type="transmembrane region" description="Helical" evidence="1">
    <location>
        <begin position="51"/>
        <end position="71"/>
    </location>
</feature>
<accession>A0A4S4BNC0</accession>
<reference evidence="3 4" key="1">
    <citation type="submission" date="2019-04" db="EMBL/GenBank/DDBJ databases">
        <title>Cohnella sp. nov. isolated from preserved vegetables.</title>
        <authorList>
            <person name="Lin S.-Y."/>
            <person name="Hung M.-H."/>
            <person name="Young C.-C."/>
        </authorList>
    </citation>
    <scope>NUCLEOTIDE SEQUENCE [LARGE SCALE GENOMIC DNA]</scope>
    <source>
        <strain evidence="3 4">CC-MHH1044</strain>
    </source>
</reference>
<keyword evidence="4" id="KW-1185">Reference proteome</keyword>
<dbReference type="PANTHER" id="PTHR42208">
    <property type="entry name" value="HEAVY METAL TRANSPORTER-RELATED"/>
    <property type="match status" value="1"/>
</dbReference>
<protein>
    <submittedName>
        <fullName evidence="3">Sulfite exporter TauE/SafE family protein</fullName>
    </submittedName>
</protein>
<dbReference type="Pfam" id="PF13386">
    <property type="entry name" value="DsbD_2"/>
    <property type="match status" value="1"/>
</dbReference>
<feature type="transmembrane region" description="Helical" evidence="1">
    <location>
        <begin position="159"/>
        <end position="179"/>
    </location>
</feature>
<comment type="caution">
    <text evidence="3">The sequence shown here is derived from an EMBL/GenBank/DDBJ whole genome shotgun (WGS) entry which is preliminary data.</text>
</comment>
<dbReference type="RefSeq" id="WP_136371396.1">
    <property type="nucleotide sequence ID" value="NZ_SSOB01000025.1"/>
</dbReference>
<feature type="domain" description="Urease accessory protein UreH-like transmembrane" evidence="2">
    <location>
        <begin position="9"/>
        <end position="205"/>
    </location>
</feature>